<dbReference type="RefSeq" id="WP_116062221.1">
    <property type="nucleotide sequence ID" value="NZ_QRDZ01000015.1"/>
</dbReference>
<proteinExistence type="predicted"/>
<dbReference type="Proteomes" id="UP000256977">
    <property type="component" value="Unassembled WGS sequence"/>
</dbReference>
<dbReference type="OrthoDB" id="9790723at2"/>
<evidence type="ECO:0000313" key="3">
    <source>
        <dbReference type="EMBL" id="RED75491.1"/>
    </source>
</evidence>
<feature type="transmembrane region" description="Helical" evidence="1">
    <location>
        <begin position="89"/>
        <end position="110"/>
    </location>
</feature>
<keyword evidence="1" id="KW-0812">Transmembrane</keyword>
<keyword evidence="1" id="KW-1133">Transmembrane helix</keyword>
<evidence type="ECO:0000256" key="1">
    <source>
        <dbReference type="SAM" id="Phobius"/>
    </source>
</evidence>
<sequence>MTPNYSDSADTTAERGKKAWKPLLALLAIPAINVLYVLQNRPNDSAQSLVTEVDRMTPLIPAFALPYVLWYPFLLLVFVLILRKDKQEYYRTLLAMCLGLLLSNLVFLFFQTTVPRPDVAADGVFNRLIQFVYANDQPYNCFPSVHVMTSALMIYGSRVLGWGTKIPLAIFGASIIASTLFIKQHVLADVLGGLLAAKLVFWLAGELMPMLLKTAREKLSNERSVSRT</sequence>
<organism evidence="3 4">
    <name type="scientific">Cohnella phaseoli</name>
    <dbReference type="NCBI Taxonomy" id="456490"/>
    <lineage>
        <taxon>Bacteria</taxon>
        <taxon>Bacillati</taxon>
        <taxon>Bacillota</taxon>
        <taxon>Bacilli</taxon>
        <taxon>Bacillales</taxon>
        <taxon>Paenibacillaceae</taxon>
        <taxon>Cohnella</taxon>
    </lineage>
</organism>
<feature type="transmembrane region" description="Helical" evidence="1">
    <location>
        <begin position="23"/>
        <end position="39"/>
    </location>
</feature>
<gene>
    <name evidence="3" type="ORF">DFP98_115106</name>
</gene>
<feature type="domain" description="Inositolphosphotransferase Aur1/Ipt1" evidence="2">
    <location>
        <begin position="62"/>
        <end position="203"/>
    </location>
</feature>
<feature type="transmembrane region" description="Helical" evidence="1">
    <location>
        <begin position="159"/>
        <end position="181"/>
    </location>
</feature>
<dbReference type="EMBL" id="QRDZ01000015">
    <property type="protein sequence ID" value="RED75491.1"/>
    <property type="molecule type" value="Genomic_DNA"/>
</dbReference>
<keyword evidence="4" id="KW-1185">Reference proteome</keyword>
<dbReference type="InterPro" id="IPR036938">
    <property type="entry name" value="PAP2/HPO_sf"/>
</dbReference>
<comment type="caution">
    <text evidence="3">The sequence shown here is derived from an EMBL/GenBank/DDBJ whole genome shotgun (WGS) entry which is preliminary data.</text>
</comment>
<dbReference type="InterPro" id="IPR026841">
    <property type="entry name" value="Aur1/Ipt1"/>
</dbReference>
<dbReference type="AlphaFoldDB" id="A0A3D9JN01"/>
<evidence type="ECO:0000259" key="2">
    <source>
        <dbReference type="Pfam" id="PF14378"/>
    </source>
</evidence>
<evidence type="ECO:0000313" key="4">
    <source>
        <dbReference type="Proteomes" id="UP000256977"/>
    </source>
</evidence>
<dbReference type="Pfam" id="PF14378">
    <property type="entry name" value="PAP2_3"/>
    <property type="match status" value="1"/>
</dbReference>
<accession>A0A3D9JN01</accession>
<feature type="transmembrane region" description="Helical" evidence="1">
    <location>
        <begin position="59"/>
        <end position="82"/>
    </location>
</feature>
<name>A0A3D9JN01_9BACL</name>
<dbReference type="GO" id="GO:0016020">
    <property type="term" value="C:membrane"/>
    <property type="evidence" value="ECO:0007669"/>
    <property type="project" value="UniProtKB-SubCell"/>
</dbReference>
<feature type="transmembrane region" description="Helical" evidence="1">
    <location>
        <begin position="186"/>
        <end position="204"/>
    </location>
</feature>
<protein>
    <submittedName>
        <fullName evidence="3">PAP2 superfamily protein</fullName>
    </submittedName>
</protein>
<reference evidence="3 4" key="1">
    <citation type="submission" date="2018-07" db="EMBL/GenBank/DDBJ databases">
        <title>Genomic Encyclopedia of Type Strains, Phase III (KMG-III): the genomes of soil and plant-associated and newly described type strains.</title>
        <authorList>
            <person name="Whitman W."/>
        </authorList>
    </citation>
    <scope>NUCLEOTIDE SEQUENCE [LARGE SCALE GENOMIC DNA]</scope>
    <source>
        <strain evidence="3 4">CECT 7287</strain>
    </source>
</reference>
<dbReference type="SUPFAM" id="SSF48317">
    <property type="entry name" value="Acid phosphatase/Vanadium-dependent haloperoxidase"/>
    <property type="match status" value="1"/>
</dbReference>
<keyword evidence="1" id="KW-0472">Membrane</keyword>